<evidence type="ECO:0000256" key="2">
    <source>
        <dbReference type="ARBA" id="ARBA00004664"/>
    </source>
</evidence>
<evidence type="ECO:0000256" key="7">
    <source>
        <dbReference type="ARBA" id="ARBA00022822"/>
    </source>
</evidence>
<dbReference type="AlphaFoldDB" id="I6ZVI6"/>
<feature type="domain" description="N-(5'phosphoribosyl) anthranilate isomerase (PRAI)" evidence="11">
    <location>
        <begin position="3"/>
        <end position="196"/>
    </location>
</feature>
<comment type="catalytic activity">
    <reaction evidence="1 10">
        <text>N-(5-phospho-beta-D-ribosyl)anthranilate = 1-(2-carboxyphenylamino)-1-deoxy-D-ribulose 5-phosphate</text>
        <dbReference type="Rhea" id="RHEA:21540"/>
        <dbReference type="ChEBI" id="CHEBI:18277"/>
        <dbReference type="ChEBI" id="CHEBI:58613"/>
        <dbReference type="EC" id="5.3.1.24"/>
    </reaction>
</comment>
<dbReference type="STRING" id="1191523.MROS_2784"/>
<evidence type="ECO:0000256" key="4">
    <source>
        <dbReference type="ARBA" id="ARBA00012572"/>
    </source>
</evidence>
<dbReference type="FunFam" id="3.20.20.70:FF:000075">
    <property type="entry name" value="Tryptophan biosynthesis protein TRP1"/>
    <property type="match status" value="1"/>
</dbReference>
<evidence type="ECO:0000256" key="3">
    <source>
        <dbReference type="ARBA" id="ARBA00007571"/>
    </source>
</evidence>
<organism evidence="12 13">
    <name type="scientific">Melioribacter roseus (strain DSM 23840 / JCM 17771 / VKM B-2668 / P3M-2)</name>
    <dbReference type="NCBI Taxonomy" id="1191523"/>
    <lineage>
        <taxon>Bacteria</taxon>
        <taxon>Pseudomonadati</taxon>
        <taxon>Ignavibacteriota</taxon>
        <taxon>Ignavibacteria</taxon>
        <taxon>Ignavibacteriales</taxon>
        <taxon>Melioribacteraceae</taxon>
        <taxon>Melioribacter</taxon>
    </lineage>
</organism>
<evidence type="ECO:0000256" key="1">
    <source>
        <dbReference type="ARBA" id="ARBA00001164"/>
    </source>
</evidence>
<evidence type="ECO:0000256" key="8">
    <source>
        <dbReference type="ARBA" id="ARBA00023141"/>
    </source>
</evidence>
<keyword evidence="13" id="KW-1185">Reference proteome</keyword>
<dbReference type="RefSeq" id="WP_014857444.1">
    <property type="nucleotide sequence ID" value="NC_018178.1"/>
</dbReference>
<keyword evidence="6 10" id="KW-0028">Amino-acid biosynthesis</keyword>
<dbReference type="NCBIfam" id="NF002298">
    <property type="entry name" value="PRK01222.1-4"/>
    <property type="match status" value="1"/>
</dbReference>
<dbReference type="eggNOG" id="COG0135">
    <property type="taxonomic scope" value="Bacteria"/>
</dbReference>
<keyword evidence="7 10" id="KW-0822">Tryptophan biosynthesis</keyword>
<dbReference type="Gene3D" id="3.20.20.70">
    <property type="entry name" value="Aldolase class I"/>
    <property type="match status" value="1"/>
</dbReference>
<dbReference type="PANTHER" id="PTHR42894">
    <property type="entry name" value="N-(5'-PHOSPHORIBOSYL)ANTHRANILATE ISOMERASE"/>
    <property type="match status" value="1"/>
</dbReference>
<comment type="similarity">
    <text evidence="3 10">Belongs to the TrpF family.</text>
</comment>
<dbReference type="HOGENOM" id="CLU_076364_2_0_10"/>
<dbReference type="PATRIC" id="fig|1191523.3.peg.2921"/>
<reference evidence="12 13" key="1">
    <citation type="journal article" date="2013" name="PLoS ONE">
        <title>Genomic analysis of Melioribacter roseus, facultatively anaerobic organotrophic bacterium representing a novel deep lineage within Bacteriodetes/Chlorobi group.</title>
        <authorList>
            <person name="Kadnikov V.V."/>
            <person name="Mardanov A.V."/>
            <person name="Podosokorskaya O.A."/>
            <person name="Gavrilov S.N."/>
            <person name="Kublanov I.V."/>
            <person name="Beletsky A.V."/>
            <person name="Bonch-Osmolovskaya E.A."/>
            <person name="Ravin N.V."/>
        </authorList>
    </citation>
    <scope>NUCLEOTIDE SEQUENCE [LARGE SCALE GENOMIC DNA]</scope>
    <source>
        <strain evidence="13">JCM 17771 / P3M-2</strain>
    </source>
</reference>
<dbReference type="HAMAP" id="MF_00135">
    <property type="entry name" value="PRAI"/>
    <property type="match status" value="1"/>
</dbReference>
<evidence type="ECO:0000256" key="5">
    <source>
        <dbReference type="ARBA" id="ARBA00022272"/>
    </source>
</evidence>
<evidence type="ECO:0000256" key="6">
    <source>
        <dbReference type="ARBA" id="ARBA00022605"/>
    </source>
</evidence>
<keyword evidence="8 10" id="KW-0057">Aromatic amino acid biosynthesis</keyword>
<dbReference type="InterPro" id="IPR001240">
    <property type="entry name" value="PRAI_dom"/>
</dbReference>
<dbReference type="OrthoDB" id="9786954at2"/>
<dbReference type="GO" id="GO:0004640">
    <property type="term" value="F:phosphoribosylanthranilate isomerase activity"/>
    <property type="evidence" value="ECO:0007669"/>
    <property type="project" value="UniProtKB-UniRule"/>
</dbReference>
<dbReference type="Proteomes" id="UP000009011">
    <property type="component" value="Chromosome"/>
</dbReference>
<dbReference type="EMBL" id="CP003557">
    <property type="protein sequence ID" value="AFN76014.1"/>
    <property type="molecule type" value="Genomic_DNA"/>
</dbReference>
<accession>I6ZVI6</accession>
<evidence type="ECO:0000256" key="10">
    <source>
        <dbReference type="HAMAP-Rule" id="MF_00135"/>
    </source>
</evidence>
<dbReference type="InterPro" id="IPR013785">
    <property type="entry name" value="Aldolase_TIM"/>
</dbReference>
<evidence type="ECO:0000313" key="12">
    <source>
        <dbReference type="EMBL" id="AFN76014.1"/>
    </source>
</evidence>
<evidence type="ECO:0000259" key="11">
    <source>
        <dbReference type="Pfam" id="PF00697"/>
    </source>
</evidence>
<keyword evidence="9 10" id="KW-0413">Isomerase</keyword>
<name>I6ZVI6_MELRP</name>
<dbReference type="InterPro" id="IPR044643">
    <property type="entry name" value="TrpF_fam"/>
</dbReference>
<sequence length="213" mass="24038">MRIKICGITNFEDAIAAYEAGADALGFIFYEKSQRYIEPGTASKIIGKLPPFITTVGVFVNSSADEINRIVDASGIHMIQLHGEETPDIIPKLIRPVIKSFRVHNEFRFEEMEQYRNCYYLLDTYSELGYGGTGEKFDWNLIPANLKHKIILAGGIGKDDLGKIQRYVNPAAIDVSSSIELKPGKKNINKLKELIDELRRINPRQMHTLRPGL</sequence>
<dbReference type="SUPFAM" id="SSF51366">
    <property type="entry name" value="Ribulose-phoshate binding barrel"/>
    <property type="match status" value="1"/>
</dbReference>
<protein>
    <recommendedName>
        <fullName evidence="5 10">N-(5'-phosphoribosyl)anthranilate isomerase</fullName>
        <shortName evidence="10">PRAI</shortName>
        <ecNumber evidence="4 10">5.3.1.24</ecNumber>
    </recommendedName>
</protein>
<evidence type="ECO:0000313" key="13">
    <source>
        <dbReference type="Proteomes" id="UP000009011"/>
    </source>
</evidence>
<dbReference type="GO" id="GO:0000162">
    <property type="term" value="P:L-tryptophan biosynthetic process"/>
    <property type="evidence" value="ECO:0007669"/>
    <property type="project" value="UniProtKB-UniRule"/>
</dbReference>
<gene>
    <name evidence="10" type="primary">trpF</name>
    <name evidence="12" type="ordered locus">MROS_2784</name>
</gene>
<dbReference type="Pfam" id="PF00697">
    <property type="entry name" value="PRAI"/>
    <property type="match status" value="1"/>
</dbReference>
<dbReference type="EC" id="5.3.1.24" evidence="4 10"/>
<dbReference type="PANTHER" id="PTHR42894:SF1">
    <property type="entry name" value="N-(5'-PHOSPHORIBOSYL)ANTHRANILATE ISOMERASE"/>
    <property type="match status" value="1"/>
</dbReference>
<dbReference type="KEGG" id="mro:MROS_2784"/>
<dbReference type="UniPathway" id="UPA00035">
    <property type="reaction ID" value="UER00042"/>
</dbReference>
<proteinExistence type="inferred from homology"/>
<dbReference type="InterPro" id="IPR011060">
    <property type="entry name" value="RibuloseP-bd_barrel"/>
</dbReference>
<dbReference type="CDD" id="cd00405">
    <property type="entry name" value="PRAI"/>
    <property type="match status" value="1"/>
</dbReference>
<comment type="pathway">
    <text evidence="2 10">Amino-acid biosynthesis; L-tryptophan biosynthesis; L-tryptophan from chorismate: step 3/5.</text>
</comment>
<evidence type="ECO:0000256" key="9">
    <source>
        <dbReference type="ARBA" id="ARBA00023235"/>
    </source>
</evidence>